<feature type="transmembrane region" description="Helical" evidence="2">
    <location>
        <begin position="835"/>
        <end position="858"/>
    </location>
</feature>
<organism evidence="3 4">
    <name type="scientific">Cellulosimicrobium arenosum</name>
    <dbReference type="NCBI Taxonomy" id="2708133"/>
    <lineage>
        <taxon>Bacteria</taxon>
        <taxon>Bacillati</taxon>
        <taxon>Actinomycetota</taxon>
        <taxon>Actinomycetes</taxon>
        <taxon>Micrococcales</taxon>
        <taxon>Promicromonosporaceae</taxon>
        <taxon>Cellulosimicrobium</taxon>
    </lineage>
</organism>
<feature type="transmembrane region" description="Helical" evidence="2">
    <location>
        <begin position="753"/>
        <end position="773"/>
    </location>
</feature>
<feature type="transmembrane region" description="Helical" evidence="2">
    <location>
        <begin position="728"/>
        <end position="747"/>
    </location>
</feature>
<evidence type="ECO:0000313" key="4">
    <source>
        <dbReference type="Proteomes" id="UP000610846"/>
    </source>
</evidence>
<feature type="transmembrane region" description="Helical" evidence="2">
    <location>
        <begin position="1076"/>
        <end position="1094"/>
    </location>
</feature>
<feature type="transmembrane region" description="Helical" evidence="2">
    <location>
        <begin position="703"/>
        <end position="721"/>
    </location>
</feature>
<keyword evidence="4" id="KW-1185">Reference proteome</keyword>
<dbReference type="Proteomes" id="UP000610846">
    <property type="component" value="Unassembled WGS sequence"/>
</dbReference>
<proteinExistence type="predicted"/>
<feature type="transmembrane region" description="Helical" evidence="2">
    <location>
        <begin position="1303"/>
        <end position="1320"/>
    </location>
</feature>
<feature type="transmembrane region" description="Helical" evidence="2">
    <location>
        <begin position="679"/>
        <end position="697"/>
    </location>
</feature>
<feature type="transmembrane region" description="Helical" evidence="2">
    <location>
        <begin position="509"/>
        <end position="529"/>
    </location>
</feature>
<keyword evidence="2" id="KW-1133">Transmembrane helix</keyword>
<reference evidence="3" key="2">
    <citation type="submission" date="2020-09" db="EMBL/GenBank/DDBJ databases">
        <authorList>
            <person name="Yu Y."/>
        </authorList>
    </citation>
    <scope>NUCLEOTIDE SEQUENCE</scope>
    <source>
        <strain evidence="3">KCTC 49039</strain>
    </source>
</reference>
<gene>
    <name evidence="3" type="ORF">IF651_11230</name>
</gene>
<feature type="transmembrane region" description="Helical" evidence="2">
    <location>
        <begin position="1106"/>
        <end position="1129"/>
    </location>
</feature>
<feature type="transmembrane region" description="Helical" evidence="2">
    <location>
        <begin position="182"/>
        <end position="203"/>
    </location>
</feature>
<feature type="transmembrane region" description="Helical" evidence="2">
    <location>
        <begin position="267"/>
        <end position="287"/>
    </location>
</feature>
<feature type="transmembrane region" description="Helical" evidence="2">
    <location>
        <begin position="1017"/>
        <end position="1038"/>
    </location>
</feature>
<feature type="region of interest" description="Disordered" evidence="1">
    <location>
        <begin position="79"/>
        <end position="149"/>
    </location>
</feature>
<dbReference type="EMBL" id="JACYHB010000008">
    <property type="protein sequence ID" value="MBD8079629.1"/>
    <property type="molecule type" value="Genomic_DNA"/>
</dbReference>
<dbReference type="RefSeq" id="WP_191829208.1">
    <property type="nucleotide sequence ID" value="NZ_JACYHB010000008.1"/>
</dbReference>
<feature type="transmembrane region" description="Helical" evidence="2">
    <location>
        <begin position="1166"/>
        <end position="1187"/>
    </location>
</feature>
<comment type="caution">
    <text evidence="3">The sequence shown here is derived from an EMBL/GenBank/DDBJ whole genome shotgun (WGS) entry which is preliminary data.</text>
</comment>
<feature type="compositionally biased region" description="Pro residues" evidence="1">
    <location>
        <begin position="132"/>
        <end position="147"/>
    </location>
</feature>
<keyword evidence="2" id="KW-0812">Transmembrane</keyword>
<feature type="transmembrane region" description="Helical" evidence="2">
    <location>
        <begin position="447"/>
        <end position="468"/>
    </location>
</feature>
<feature type="transmembrane region" description="Helical" evidence="2">
    <location>
        <begin position="1353"/>
        <end position="1374"/>
    </location>
</feature>
<feature type="transmembrane region" description="Helical" evidence="2">
    <location>
        <begin position="780"/>
        <end position="799"/>
    </location>
</feature>
<dbReference type="NCBIfam" id="NF047321">
    <property type="entry name" value="SCO7613_CTERM"/>
    <property type="match status" value="1"/>
</dbReference>
<feature type="compositionally biased region" description="Low complexity" evidence="1">
    <location>
        <begin position="91"/>
        <end position="115"/>
    </location>
</feature>
<dbReference type="InterPro" id="IPR058062">
    <property type="entry name" value="SCO7613_C"/>
</dbReference>
<feature type="transmembrane region" description="Helical" evidence="2">
    <location>
        <begin position="1327"/>
        <end position="1347"/>
    </location>
</feature>
<feature type="transmembrane region" description="Helical" evidence="2">
    <location>
        <begin position="566"/>
        <end position="585"/>
    </location>
</feature>
<feature type="transmembrane region" description="Helical" evidence="2">
    <location>
        <begin position="242"/>
        <end position="260"/>
    </location>
</feature>
<feature type="transmembrane region" description="Helical" evidence="2">
    <location>
        <begin position="943"/>
        <end position="959"/>
    </location>
</feature>
<evidence type="ECO:0000256" key="2">
    <source>
        <dbReference type="SAM" id="Phobius"/>
    </source>
</evidence>
<feature type="transmembrane region" description="Helical" evidence="2">
    <location>
        <begin position="384"/>
        <end position="402"/>
    </location>
</feature>
<accession>A0A927J0H1</accession>
<keyword evidence="2" id="KW-0472">Membrane</keyword>
<evidence type="ECO:0000256" key="1">
    <source>
        <dbReference type="SAM" id="MobiDB-lite"/>
    </source>
</evidence>
<feature type="transmembrane region" description="Helical" evidence="2">
    <location>
        <begin position="1224"/>
        <end position="1243"/>
    </location>
</feature>
<name>A0A927J0H1_9MICO</name>
<feature type="transmembrane region" description="Helical" evidence="2">
    <location>
        <begin position="994"/>
        <end position="1010"/>
    </location>
</feature>
<feature type="transmembrane region" description="Helical" evidence="2">
    <location>
        <begin position="408"/>
        <end position="426"/>
    </location>
</feature>
<feature type="transmembrane region" description="Helical" evidence="2">
    <location>
        <begin position="215"/>
        <end position="236"/>
    </location>
</feature>
<feature type="transmembrane region" description="Helical" evidence="2">
    <location>
        <begin position="1199"/>
        <end position="1218"/>
    </location>
</feature>
<feature type="transmembrane region" description="Helical" evidence="2">
    <location>
        <begin position="334"/>
        <end position="354"/>
    </location>
</feature>
<sequence length="1392" mass="138821">MRERWVETALVRLPDTRRCPGCAELLRSTRCDLCLLDLSGPAAHRIAAASRAAADALAYRQAELDALRASQPEAAALDRRLATGSADEARPAQPALAARPPGAQRPVAPRAGAQRPGPPPGAPRPGASRPVPRFPQQPPAPSRPVPSPARTVGLQPILAGAGAGLLAVAAVVFVFFTFADDLALRALVTGLVTLITVLAVVALRRLGLRASAEAVAALAVVLALVDAELALQAGLLSALDPALARAVLLGVLAVGLGVVGDLGRIRLWVTGALVLAPLVPLVAAAAAGSGRVAAASSLALLASALVTIGARPVVARSGPRVGSALVPERGYLRAARHVVVPAAALAALFVPSLPGLPGRSGGAVLVLAVALTATVLRLATHERFWLATAGAAAALAGGVAVVGAGGLAAAPVVAGLVWFVLVAASGPWVSGRVRTSRPLATASRADVLLGGALVVVCLALPALLAPVVRVLGTLADVTANGPARVLDTAPLGLAGSSGLDGGSSVFDPAAVSLTLLTLLVVVLVALVAARLPVLRPAVPATTGPRADAPGPLVPGAPALRPVPVVAAGRATAPWFALLLVLGAVLDERLAPVTTFVLLALLAAVLVVVTARPASTAPSALSAPATDPAAPTAGVLVRAVRRRAGRVLRPASAAAEGARRALRRAGATAQVDVERARWRAAGVSALFVATALTVLVSWDARSTATVGGLVVAALLLGARASVPRAVRPALVAIADGYALLVLGTTLGWAGLGGVATLCTVSAVASLVALGATVLERLDRDSWRAVLAVTAVPFTLGIGSVVVERSWWSVGACAAMLALEVTLVVTRRTGADVALRALAAGLVLPTASVGVVSAGALLLTGSGSPVVLPVVALLVAVAAAAARPVADAVAARVPAPPDGSPAPPGAVSAGTGATWVRTALEASAALTGAIAVGLAYGRAAAGPEVAVAVLVLLAVGAGLLARQHDRAGVWWLSAALGTAATWTALAAAGIGLVEAYTLPPALVAIVVGALLARRTTRGWDLAGAGLLLLVAPSLLVLVAAPGAGDVRAPALVALGGVAVLSGAALVRRRPRGGTSARAGARRLVGAGVLAATAGTVEAVHVGHVPGGGAVFVLGLGWALAGAGVALGAGLVGAGAARMVRRDVVRRWSLAPALALGVVGVVANVRPVWGVIGTVWALEVLLLALVVVGVRRALRGRDDVPPAWFTWLLALVAAIGAWSPRELRVEVFSLPLGAGLLVAGYLALVAGPRRADTGARPGPVHGAGDVVRTRPAWPVAQVGSWRTLAPGILAVVGPSVLATYTDARTWRAVLVVVLALVAVLVGTRRHLAAPFVLGVAVLPVEILVVFVSQLGTAISAGPWMLTLAAAGGLLLIIATYYERRIAAYDGAAAYVRDLR</sequence>
<feature type="transmembrane region" description="Helical" evidence="2">
    <location>
        <begin position="966"/>
        <end position="988"/>
    </location>
</feature>
<evidence type="ECO:0000313" key="3">
    <source>
        <dbReference type="EMBL" id="MBD8079629.1"/>
    </source>
</evidence>
<feature type="transmembrane region" description="Helical" evidence="2">
    <location>
        <begin position="1141"/>
        <end position="1160"/>
    </location>
</feature>
<protein>
    <submittedName>
        <fullName evidence="3">Uncharacterized protein</fullName>
    </submittedName>
</protein>
<feature type="transmembrane region" description="Helical" evidence="2">
    <location>
        <begin position="1280"/>
        <end position="1297"/>
    </location>
</feature>
<feature type="transmembrane region" description="Helical" evidence="2">
    <location>
        <begin position="1044"/>
        <end position="1064"/>
    </location>
</feature>
<feature type="transmembrane region" description="Helical" evidence="2">
    <location>
        <begin position="293"/>
        <end position="314"/>
    </location>
</feature>
<feature type="transmembrane region" description="Helical" evidence="2">
    <location>
        <begin position="805"/>
        <end position="823"/>
    </location>
</feature>
<feature type="transmembrane region" description="Helical" evidence="2">
    <location>
        <begin position="360"/>
        <end position="379"/>
    </location>
</feature>
<feature type="transmembrane region" description="Helical" evidence="2">
    <location>
        <begin position="157"/>
        <end position="176"/>
    </location>
</feature>
<reference evidence="3" key="1">
    <citation type="journal article" date="2018" name="Curr. Microbiol.">
        <title>Cellulosimicrobium arenosum sp. nov., Isolated from Marine Sediment Sand.</title>
        <authorList>
            <person name="Oh M."/>
            <person name="Kim J.H."/>
            <person name="Yoon J.H."/>
            <person name="Schumann P."/>
            <person name="Kim W."/>
        </authorList>
    </citation>
    <scope>NUCLEOTIDE SEQUENCE</scope>
    <source>
        <strain evidence="3">KCTC 49039</strain>
    </source>
</reference>
<feature type="transmembrane region" description="Helical" evidence="2">
    <location>
        <begin position="591"/>
        <end position="610"/>
    </location>
</feature>